<evidence type="ECO:0000313" key="1">
    <source>
        <dbReference type="EMBL" id="GAA5064786.1"/>
    </source>
</evidence>
<dbReference type="Proteomes" id="UP001499910">
    <property type="component" value="Unassembled WGS sequence"/>
</dbReference>
<keyword evidence="2" id="KW-1185">Reference proteome</keyword>
<protein>
    <submittedName>
        <fullName evidence="1">Uncharacterized protein</fullName>
    </submittedName>
</protein>
<dbReference type="Pfam" id="PF20181">
    <property type="entry name" value="DUF6544"/>
    <property type="match status" value="1"/>
</dbReference>
<reference evidence="2" key="1">
    <citation type="journal article" date="2019" name="Int. J. Syst. Evol. Microbiol.">
        <title>The Global Catalogue of Microorganisms (GCM) 10K type strain sequencing project: providing services to taxonomists for standard genome sequencing and annotation.</title>
        <authorList>
            <consortium name="The Broad Institute Genomics Platform"/>
            <consortium name="The Broad Institute Genome Sequencing Center for Infectious Disease"/>
            <person name="Wu L."/>
            <person name="Ma J."/>
        </authorList>
    </citation>
    <scope>NUCLEOTIDE SEQUENCE [LARGE SCALE GENOMIC DNA]</scope>
    <source>
        <strain evidence="2">JCM 18015</strain>
    </source>
</reference>
<gene>
    <name evidence="1" type="ORF">GCM10023209_01630</name>
</gene>
<dbReference type="EMBL" id="BAABHW010000001">
    <property type="protein sequence ID" value="GAA5064786.1"/>
    <property type="molecule type" value="Genomic_DNA"/>
</dbReference>
<sequence>MWGLGAVLIGLALGVGLQQWQARRFAGDAKALGERVLRGRTVGRGDPPAILRMRAEGNGAGGTWRAARLTQEAEMRLGPDKPWAAITAEQVIGLGQPGFVWQAKQGRGPVPKIVVVDAYAGGRGRLRAALLGAVTVADASGPEMDRAEAMRYLAELPWAPDAVLGNPDIRWRDGPDGSIEAGLAVGGSVAWVRFHLDAVGDIVAVEADRPERTQDGTVILRPWRGEFREYGEIGGRRMPLSAEVGYIYDDGYHAYWRGRITGYEMVR</sequence>
<evidence type="ECO:0000313" key="2">
    <source>
        <dbReference type="Proteomes" id="UP001499910"/>
    </source>
</evidence>
<dbReference type="InterPro" id="IPR046674">
    <property type="entry name" value="DUF6544"/>
</dbReference>
<organism evidence="1 2">
    <name type="scientific">[Roseibacterium] beibuensis</name>
    <dbReference type="NCBI Taxonomy" id="1193142"/>
    <lineage>
        <taxon>Bacteria</taxon>
        <taxon>Pseudomonadati</taxon>
        <taxon>Pseudomonadota</taxon>
        <taxon>Alphaproteobacteria</taxon>
        <taxon>Rhodobacterales</taxon>
        <taxon>Roseobacteraceae</taxon>
        <taxon>Roseicyclus</taxon>
    </lineage>
</organism>
<dbReference type="RefSeq" id="WP_259547219.1">
    <property type="nucleotide sequence ID" value="NZ_BAABHW010000001.1"/>
</dbReference>
<name>A0ABP9KSB6_9RHOB</name>
<accession>A0ABP9KSB6</accession>
<comment type="caution">
    <text evidence="1">The sequence shown here is derived from an EMBL/GenBank/DDBJ whole genome shotgun (WGS) entry which is preliminary data.</text>
</comment>
<proteinExistence type="predicted"/>